<gene>
    <name evidence="2" type="ORF">BCR34DRAFT_610876</name>
</gene>
<dbReference type="OrthoDB" id="3473305at2759"/>
<dbReference type="AlphaFoldDB" id="A0A1Y2A4G3"/>
<name>A0A1Y2A4G3_9PLEO</name>
<accession>A0A1Y2A4G3</accession>
<sequence>MSNFHYFSRLPPELRIQIWGLATEDRVLRVRKTRDGQDGFWSPTPIPAVTRASFESREHCSYRKAFIIDLSTRYIWVNYDHDIIQMRYRLLKNENDNPVWREDIRHLRIDLVDEQGFDETEMFYYHYAYVIYNIARLESFDILVGNGLAQWTDFIKESSWRAFFRKNVRIVDRKTGEWIDEGTSPVYQDYVDTNWGENDHFTRVVEEDYEGHPEEDDESRFQAIKRLQMPLPRINLYN</sequence>
<organism evidence="2 3">
    <name type="scientific">Clohesyomyces aquaticus</name>
    <dbReference type="NCBI Taxonomy" id="1231657"/>
    <lineage>
        <taxon>Eukaryota</taxon>
        <taxon>Fungi</taxon>
        <taxon>Dikarya</taxon>
        <taxon>Ascomycota</taxon>
        <taxon>Pezizomycotina</taxon>
        <taxon>Dothideomycetes</taxon>
        <taxon>Pleosporomycetidae</taxon>
        <taxon>Pleosporales</taxon>
        <taxon>Lindgomycetaceae</taxon>
        <taxon>Clohesyomyces</taxon>
    </lineage>
</organism>
<evidence type="ECO:0000259" key="1">
    <source>
        <dbReference type="Pfam" id="PF20150"/>
    </source>
</evidence>
<feature type="domain" description="2EXR" evidence="1">
    <location>
        <begin position="4"/>
        <end position="84"/>
    </location>
</feature>
<dbReference type="InterPro" id="IPR045518">
    <property type="entry name" value="2EXR"/>
</dbReference>
<dbReference type="Pfam" id="PF20150">
    <property type="entry name" value="2EXR"/>
    <property type="match status" value="1"/>
</dbReference>
<reference evidence="2 3" key="1">
    <citation type="submission" date="2016-07" db="EMBL/GenBank/DDBJ databases">
        <title>Pervasive Adenine N6-methylation of Active Genes in Fungi.</title>
        <authorList>
            <consortium name="DOE Joint Genome Institute"/>
            <person name="Mondo S.J."/>
            <person name="Dannebaum R.O."/>
            <person name="Kuo R.C."/>
            <person name="Labutti K."/>
            <person name="Haridas S."/>
            <person name="Kuo A."/>
            <person name="Salamov A."/>
            <person name="Ahrendt S.R."/>
            <person name="Lipzen A."/>
            <person name="Sullivan W."/>
            <person name="Andreopoulos W.B."/>
            <person name="Clum A."/>
            <person name="Lindquist E."/>
            <person name="Daum C."/>
            <person name="Ramamoorthy G.K."/>
            <person name="Gryganskyi A."/>
            <person name="Culley D."/>
            <person name="Magnuson J.K."/>
            <person name="James T.Y."/>
            <person name="O'Malley M.A."/>
            <person name="Stajich J.E."/>
            <person name="Spatafora J.W."/>
            <person name="Visel A."/>
            <person name="Grigoriev I.V."/>
        </authorList>
    </citation>
    <scope>NUCLEOTIDE SEQUENCE [LARGE SCALE GENOMIC DNA]</scope>
    <source>
        <strain evidence="2 3">CBS 115471</strain>
    </source>
</reference>
<comment type="caution">
    <text evidence="2">The sequence shown here is derived from an EMBL/GenBank/DDBJ whole genome shotgun (WGS) entry which is preliminary data.</text>
</comment>
<dbReference type="EMBL" id="MCFA01000012">
    <property type="protein sequence ID" value="ORY17403.1"/>
    <property type="molecule type" value="Genomic_DNA"/>
</dbReference>
<evidence type="ECO:0000313" key="3">
    <source>
        <dbReference type="Proteomes" id="UP000193144"/>
    </source>
</evidence>
<dbReference type="PANTHER" id="PTHR35910">
    <property type="entry name" value="2EXR DOMAIN-CONTAINING PROTEIN"/>
    <property type="match status" value="1"/>
</dbReference>
<keyword evidence="3" id="KW-1185">Reference proteome</keyword>
<evidence type="ECO:0000313" key="2">
    <source>
        <dbReference type="EMBL" id="ORY17403.1"/>
    </source>
</evidence>
<protein>
    <recommendedName>
        <fullName evidence="1">2EXR domain-containing protein</fullName>
    </recommendedName>
</protein>
<dbReference type="PANTHER" id="PTHR35910:SF1">
    <property type="entry name" value="2EXR DOMAIN-CONTAINING PROTEIN"/>
    <property type="match status" value="1"/>
</dbReference>
<proteinExistence type="predicted"/>
<dbReference type="Proteomes" id="UP000193144">
    <property type="component" value="Unassembled WGS sequence"/>
</dbReference>